<name>A0A2G8JR12_STIJA</name>
<gene>
    <name evidence="1" type="ORF">BSL78_25015</name>
</gene>
<dbReference type="PANTHER" id="PTHR47018">
    <property type="entry name" value="CXC DOMAIN-CONTAINING PROTEIN-RELATED"/>
    <property type="match status" value="1"/>
</dbReference>
<accession>A0A2G8JR12</accession>
<organism evidence="1 2">
    <name type="scientific">Stichopus japonicus</name>
    <name type="common">Sea cucumber</name>
    <dbReference type="NCBI Taxonomy" id="307972"/>
    <lineage>
        <taxon>Eukaryota</taxon>
        <taxon>Metazoa</taxon>
        <taxon>Echinodermata</taxon>
        <taxon>Eleutherozoa</taxon>
        <taxon>Echinozoa</taxon>
        <taxon>Holothuroidea</taxon>
        <taxon>Aspidochirotacea</taxon>
        <taxon>Aspidochirotida</taxon>
        <taxon>Stichopodidae</taxon>
        <taxon>Apostichopus</taxon>
    </lineage>
</organism>
<dbReference type="OrthoDB" id="5984344at2759"/>
<keyword evidence="2" id="KW-1185">Reference proteome</keyword>
<sequence>MLSDDGWLPPEVVRMNTEFEASIERNLKNSNQESHHHEQTKSSQVTFAKQVQSMVQVMHEEMGNPFLEETNDLLKLDTKDIVDQAVAVAVCQAEKIGQQQYDDFVTERLQDQSTPISQPIRKNKLLLFSRPPVRLKSSSKLQVSSLKSDVSLFSRLYIACQSRDGDLDDFFRHENGMSPIIIPIWKLETREQVGSPCVP</sequence>
<comment type="caution">
    <text evidence="1">The sequence shown here is derived from an EMBL/GenBank/DDBJ whole genome shotgun (WGS) entry which is preliminary data.</text>
</comment>
<dbReference type="AlphaFoldDB" id="A0A2G8JR12"/>
<dbReference type="Proteomes" id="UP000230750">
    <property type="component" value="Unassembled WGS sequence"/>
</dbReference>
<proteinExistence type="predicted"/>
<evidence type="ECO:0000313" key="1">
    <source>
        <dbReference type="EMBL" id="PIK38150.1"/>
    </source>
</evidence>
<evidence type="ECO:0000313" key="2">
    <source>
        <dbReference type="Proteomes" id="UP000230750"/>
    </source>
</evidence>
<dbReference type="EMBL" id="MRZV01001397">
    <property type="protein sequence ID" value="PIK38150.1"/>
    <property type="molecule type" value="Genomic_DNA"/>
</dbReference>
<protein>
    <submittedName>
        <fullName evidence="1">Uncharacterized protein</fullName>
    </submittedName>
</protein>
<reference evidence="1 2" key="1">
    <citation type="journal article" date="2017" name="PLoS Biol.">
        <title>The sea cucumber genome provides insights into morphological evolution and visceral regeneration.</title>
        <authorList>
            <person name="Zhang X."/>
            <person name="Sun L."/>
            <person name="Yuan J."/>
            <person name="Sun Y."/>
            <person name="Gao Y."/>
            <person name="Zhang L."/>
            <person name="Li S."/>
            <person name="Dai H."/>
            <person name="Hamel J.F."/>
            <person name="Liu C."/>
            <person name="Yu Y."/>
            <person name="Liu S."/>
            <person name="Lin W."/>
            <person name="Guo K."/>
            <person name="Jin S."/>
            <person name="Xu P."/>
            <person name="Storey K.B."/>
            <person name="Huan P."/>
            <person name="Zhang T."/>
            <person name="Zhou Y."/>
            <person name="Zhang J."/>
            <person name="Lin C."/>
            <person name="Li X."/>
            <person name="Xing L."/>
            <person name="Huo D."/>
            <person name="Sun M."/>
            <person name="Wang L."/>
            <person name="Mercier A."/>
            <person name="Li F."/>
            <person name="Yang H."/>
            <person name="Xiang J."/>
        </authorList>
    </citation>
    <scope>NUCLEOTIDE SEQUENCE [LARGE SCALE GENOMIC DNA]</scope>
    <source>
        <strain evidence="1">Shaxun</strain>
        <tissue evidence="1">Muscle</tissue>
    </source>
</reference>